<dbReference type="InterPro" id="IPR009495">
    <property type="entry name" value="NrsF"/>
</dbReference>
<feature type="transmembrane region" description="Helical" evidence="1">
    <location>
        <begin position="59"/>
        <end position="78"/>
    </location>
</feature>
<keyword evidence="1" id="KW-1133">Transmembrane helix</keyword>
<feature type="transmembrane region" description="Helical" evidence="1">
    <location>
        <begin position="21"/>
        <end position="44"/>
    </location>
</feature>
<evidence type="ECO:0000256" key="1">
    <source>
        <dbReference type="SAM" id="Phobius"/>
    </source>
</evidence>
<evidence type="ECO:0000313" key="2">
    <source>
        <dbReference type="EMBL" id="GLK73392.1"/>
    </source>
</evidence>
<feature type="transmembrane region" description="Helical" evidence="1">
    <location>
        <begin position="90"/>
        <end position="110"/>
    </location>
</feature>
<gene>
    <name evidence="2" type="ORF">GCM10017643_35090</name>
</gene>
<name>A0A9W6N0V4_9HYPH</name>
<evidence type="ECO:0008006" key="4">
    <source>
        <dbReference type="Google" id="ProtNLM"/>
    </source>
</evidence>
<keyword evidence="1" id="KW-0812">Transmembrane</keyword>
<keyword evidence="1" id="KW-0472">Membrane</keyword>
<sequence>MNTDDLIRAISADAGRRPTPLGTAWLLAGMLAVLLGGTVFMLALGPRADAVASLEQARFVAKFAVTLALAAGAFQVLRTLARPGGDVGRLVPWLLVAPALLAVAVMLELAAVPEADWLARLIGTNSRLCLTFIPLIGAGPLAIFLLALRHGATTRPVLAGAVAGLLAGGLAGAFYAAHCPDDSPLFVATWYSLAILGLAALGALLAPRIARW</sequence>
<feature type="transmembrane region" description="Helical" evidence="1">
    <location>
        <begin position="157"/>
        <end position="176"/>
    </location>
</feature>
<evidence type="ECO:0000313" key="3">
    <source>
        <dbReference type="Proteomes" id="UP001143370"/>
    </source>
</evidence>
<organism evidence="2 3">
    <name type="scientific">Ancylobacter dichloromethanicus</name>
    <dbReference type="NCBI Taxonomy" id="518825"/>
    <lineage>
        <taxon>Bacteria</taxon>
        <taxon>Pseudomonadati</taxon>
        <taxon>Pseudomonadota</taxon>
        <taxon>Alphaproteobacteria</taxon>
        <taxon>Hyphomicrobiales</taxon>
        <taxon>Xanthobacteraceae</taxon>
        <taxon>Ancylobacter</taxon>
    </lineage>
</organism>
<reference evidence="2" key="1">
    <citation type="journal article" date="2014" name="Int. J. Syst. Evol. Microbiol.">
        <title>Complete genome sequence of Corynebacterium casei LMG S-19264T (=DSM 44701T), isolated from a smear-ripened cheese.</title>
        <authorList>
            <consortium name="US DOE Joint Genome Institute (JGI-PGF)"/>
            <person name="Walter F."/>
            <person name="Albersmeier A."/>
            <person name="Kalinowski J."/>
            <person name="Ruckert C."/>
        </authorList>
    </citation>
    <scope>NUCLEOTIDE SEQUENCE</scope>
    <source>
        <strain evidence="2">VKM B-2484</strain>
    </source>
</reference>
<reference evidence="2" key="2">
    <citation type="submission" date="2023-01" db="EMBL/GenBank/DDBJ databases">
        <authorList>
            <person name="Sun Q."/>
            <person name="Evtushenko L."/>
        </authorList>
    </citation>
    <scope>NUCLEOTIDE SEQUENCE</scope>
    <source>
        <strain evidence="2">VKM B-2484</strain>
    </source>
</reference>
<protein>
    <recommendedName>
        <fullName evidence="4">DUF1109 family protein</fullName>
    </recommendedName>
</protein>
<dbReference type="Pfam" id="PF06532">
    <property type="entry name" value="NrsF"/>
    <property type="match status" value="1"/>
</dbReference>
<feature type="transmembrane region" description="Helical" evidence="1">
    <location>
        <begin position="130"/>
        <end position="148"/>
    </location>
</feature>
<accession>A0A9W6N0V4</accession>
<keyword evidence="3" id="KW-1185">Reference proteome</keyword>
<dbReference type="EMBL" id="BSFJ01000025">
    <property type="protein sequence ID" value="GLK73392.1"/>
    <property type="molecule type" value="Genomic_DNA"/>
</dbReference>
<comment type="caution">
    <text evidence="2">The sequence shown here is derived from an EMBL/GenBank/DDBJ whole genome shotgun (WGS) entry which is preliminary data.</text>
</comment>
<dbReference type="AlphaFoldDB" id="A0A9W6N0V4"/>
<dbReference type="Proteomes" id="UP001143370">
    <property type="component" value="Unassembled WGS sequence"/>
</dbReference>
<feature type="transmembrane region" description="Helical" evidence="1">
    <location>
        <begin position="188"/>
        <end position="206"/>
    </location>
</feature>
<proteinExistence type="predicted"/>
<dbReference type="RefSeq" id="WP_213373502.1">
    <property type="nucleotide sequence ID" value="NZ_BSFJ01000025.1"/>
</dbReference>